<keyword evidence="3" id="KW-1185">Reference proteome</keyword>
<feature type="signal peptide" evidence="1">
    <location>
        <begin position="1"/>
        <end position="20"/>
    </location>
</feature>
<feature type="chain" id="PRO_5045673877" evidence="1">
    <location>
        <begin position="21"/>
        <end position="103"/>
    </location>
</feature>
<keyword evidence="1" id="KW-0732">Signal</keyword>
<protein>
    <submittedName>
        <fullName evidence="2">Uncharacterized protein</fullName>
    </submittedName>
</protein>
<dbReference type="GeneID" id="96084442"/>
<evidence type="ECO:0000256" key="1">
    <source>
        <dbReference type="SAM" id="SignalP"/>
    </source>
</evidence>
<organism evidence="2 3">
    <name type="scientific">Alternaria dauci</name>
    <dbReference type="NCBI Taxonomy" id="48095"/>
    <lineage>
        <taxon>Eukaryota</taxon>
        <taxon>Fungi</taxon>
        <taxon>Dikarya</taxon>
        <taxon>Ascomycota</taxon>
        <taxon>Pezizomycotina</taxon>
        <taxon>Dothideomycetes</taxon>
        <taxon>Pleosporomycetidae</taxon>
        <taxon>Pleosporales</taxon>
        <taxon>Pleosporineae</taxon>
        <taxon>Pleosporaceae</taxon>
        <taxon>Alternaria</taxon>
        <taxon>Alternaria sect. Porri</taxon>
    </lineage>
</organism>
<gene>
    <name evidence="2" type="ORF">ACET3X_004120</name>
</gene>
<proteinExistence type="predicted"/>
<reference evidence="2 3" key="1">
    <citation type="submission" date="2024-09" db="EMBL/GenBank/DDBJ databases">
        <title>T2T genomes of carrot and Alternaria dauci and their utility for understanding host-pathogen interaction during carrot leaf blight disease.</title>
        <authorList>
            <person name="Liu W."/>
            <person name="Xu S."/>
            <person name="Ou C."/>
            <person name="Liu X."/>
            <person name="Zhuang F."/>
            <person name="Deng X.W."/>
        </authorList>
    </citation>
    <scope>NUCLEOTIDE SEQUENCE [LARGE SCALE GENOMIC DNA]</scope>
    <source>
        <strain evidence="2 3">A2016</strain>
    </source>
</reference>
<dbReference type="Proteomes" id="UP001578633">
    <property type="component" value="Chromosome 3"/>
</dbReference>
<dbReference type="EMBL" id="JBHGVX010000003">
    <property type="protein sequence ID" value="KAL1797514.1"/>
    <property type="molecule type" value="Genomic_DNA"/>
</dbReference>
<comment type="caution">
    <text evidence="2">The sequence shown here is derived from an EMBL/GenBank/DDBJ whole genome shotgun (WGS) entry which is preliminary data.</text>
</comment>
<sequence length="103" mass="11029">MHSTSIIVVAFGLFASQAKATIALGNNANNNLMWIYGDNSCSGVVIPSCDTPVKLRNGLSYVVRGCGTDTQWIDNGDGSFNHQCARISPPFSTDCGVQLTWKC</sequence>
<evidence type="ECO:0000313" key="3">
    <source>
        <dbReference type="Proteomes" id="UP001578633"/>
    </source>
</evidence>
<evidence type="ECO:0000313" key="2">
    <source>
        <dbReference type="EMBL" id="KAL1797514.1"/>
    </source>
</evidence>
<name>A0ABR3UMF3_9PLEO</name>
<accession>A0ABR3UMF3</accession>
<dbReference type="RefSeq" id="XP_069308098.1">
    <property type="nucleotide sequence ID" value="XM_069450290.1"/>
</dbReference>